<dbReference type="InterPro" id="IPR015927">
    <property type="entry name" value="Peptidase_S24_S26A/B/C"/>
</dbReference>
<dbReference type="InterPro" id="IPR010982">
    <property type="entry name" value="Lambda_DNA-bd_dom_sf"/>
</dbReference>
<keyword evidence="1" id="KW-0805">Transcription regulation</keyword>
<dbReference type="SUPFAM" id="SSF47413">
    <property type="entry name" value="lambda repressor-like DNA-binding domains"/>
    <property type="match status" value="1"/>
</dbReference>
<evidence type="ECO:0000259" key="4">
    <source>
        <dbReference type="PROSITE" id="PS50943"/>
    </source>
</evidence>
<feature type="domain" description="HTH cro/C1-type" evidence="4">
    <location>
        <begin position="22"/>
        <end position="68"/>
    </location>
</feature>
<comment type="caution">
    <text evidence="5">The sequence shown here is derived from an EMBL/GenBank/DDBJ whole genome shotgun (WGS) entry which is preliminary data.</text>
</comment>
<accession>A0ABU4WK07</accession>
<dbReference type="SUPFAM" id="SSF51306">
    <property type="entry name" value="LexA/Signal peptidase"/>
    <property type="match status" value="1"/>
</dbReference>
<evidence type="ECO:0000256" key="2">
    <source>
        <dbReference type="ARBA" id="ARBA00023125"/>
    </source>
</evidence>
<dbReference type="Gene3D" id="1.10.260.40">
    <property type="entry name" value="lambda repressor-like DNA-binding domains"/>
    <property type="match status" value="1"/>
</dbReference>
<dbReference type="Gene3D" id="2.10.109.10">
    <property type="entry name" value="Umud Fragment, subunit A"/>
    <property type="match status" value="1"/>
</dbReference>
<sequence length="210" mass="23931">MSSLGNKDIMAGNIQRFLDISGKTRTQICKDLDIPYTTFVDWIKGNTYPRIDKIEQMANYFGVEKADLVEPKEARIVPSSVNIPLYDHISCGTGMFVDDRPEDYIAIPDKYLTPGVEYFANTAHGDSMINKGIKDGDVLVFERTSVLENGMIGSFCIDNEKAYCKIYRRLPNGMIMLESANDRYDPIMVDVTNECFRIIGRYKFKFSIEQ</sequence>
<dbReference type="PANTHER" id="PTHR40661">
    <property type="match status" value="1"/>
</dbReference>
<dbReference type="InterPro" id="IPR001387">
    <property type="entry name" value="Cro/C1-type_HTH"/>
</dbReference>
<dbReference type="PANTHER" id="PTHR40661:SF1">
    <property type="entry name" value="HTH CRO_C1-TYPE DOMAIN-CONTAINING PROTEIN"/>
    <property type="match status" value="1"/>
</dbReference>
<proteinExistence type="predicted"/>
<evidence type="ECO:0000256" key="3">
    <source>
        <dbReference type="ARBA" id="ARBA00023163"/>
    </source>
</evidence>
<organism evidence="5 6">
    <name type="scientific">Absicoccus intestinalis</name>
    <dbReference type="NCBI Taxonomy" id="2926319"/>
    <lineage>
        <taxon>Bacteria</taxon>
        <taxon>Bacillati</taxon>
        <taxon>Bacillota</taxon>
        <taxon>Erysipelotrichia</taxon>
        <taxon>Erysipelotrichales</taxon>
        <taxon>Erysipelotrichaceae</taxon>
        <taxon>Absicoccus</taxon>
    </lineage>
</organism>
<evidence type="ECO:0000256" key="1">
    <source>
        <dbReference type="ARBA" id="ARBA00023015"/>
    </source>
</evidence>
<dbReference type="CDD" id="cd06529">
    <property type="entry name" value="S24_LexA-like"/>
    <property type="match status" value="1"/>
</dbReference>
<evidence type="ECO:0000313" key="6">
    <source>
        <dbReference type="Proteomes" id="UP001285244"/>
    </source>
</evidence>
<protein>
    <submittedName>
        <fullName evidence="5">S24 family peptidase</fullName>
    </submittedName>
</protein>
<dbReference type="RefSeq" id="WP_320324924.1">
    <property type="nucleotide sequence ID" value="NZ_JALBUS010000002.1"/>
</dbReference>
<dbReference type="PROSITE" id="PS50943">
    <property type="entry name" value="HTH_CROC1"/>
    <property type="match status" value="1"/>
</dbReference>
<dbReference type="EMBL" id="JALBUS010000002">
    <property type="protein sequence ID" value="MDX8416589.1"/>
    <property type="molecule type" value="Genomic_DNA"/>
</dbReference>
<dbReference type="SMART" id="SM00530">
    <property type="entry name" value="HTH_XRE"/>
    <property type="match status" value="1"/>
</dbReference>
<reference evidence="5 6" key="1">
    <citation type="submission" date="2022-03" db="EMBL/GenBank/DDBJ databases">
        <title>Novel taxa within the pig intestine.</title>
        <authorList>
            <person name="Wylensek D."/>
            <person name="Bishof K."/>
            <person name="Afrizal A."/>
            <person name="Clavel T."/>
        </authorList>
    </citation>
    <scope>NUCLEOTIDE SEQUENCE [LARGE SCALE GENOMIC DNA]</scope>
    <source>
        <strain evidence="5 6">Cla-KB-P134</strain>
    </source>
</reference>
<keyword evidence="3" id="KW-0804">Transcription</keyword>
<dbReference type="InterPro" id="IPR036286">
    <property type="entry name" value="LexA/Signal_pep-like_sf"/>
</dbReference>
<dbReference type="Pfam" id="PF00717">
    <property type="entry name" value="Peptidase_S24"/>
    <property type="match status" value="1"/>
</dbReference>
<keyword evidence="6" id="KW-1185">Reference proteome</keyword>
<dbReference type="Proteomes" id="UP001285244">
    <property type="component" value="Unassembled WGS sequence"/>
</dbReference>
<dbReference type="InterPro" id="IPR039418">
    <property type="entry name" value="LexA-like"/>
</dbReference>
<keyword evidence="2" id="KW-0238">DNA-binding</keyword>
<gene>
    <name evidence="5" type="ORF">MOZ64_01860</name>
</gene>
<evidence type="ECO:0000313" key="5">
    <source>
        <dbReference type="EMBL" id="MDX8416589.1"/>
    </source>
</evidence>
<name>A0ABU4WK07_9FIRM</name>